<dbReference type="PANTHER" id="PTHR47332">
    <property type="entry name" value="SET DOMAIN-CONTAINING PROTEIN 5"/>
    <property type="match status" value="1"/>
</dbReference>
<keyword evidence="5" id="KW-1185">Reference proteome</keyword>
<dbReference type="SUPFAM" id="SSF82199">
    <property type="entry name" value="SET domain"/>
    <property type="match status" value="1"/>
</dbReference>
<dbReference type="EMBL" id="ML994029">
    <property type="protein sequence ID" value="KAF2200289.1"/>
    <property type="molecule type" value="Genomic_DNA"/>
</dbReference>
<dbReference type="PROSITE" id="PS50280">
    <property type="entry name" value="SET"/>
    <property type="match status" value="1"/>
</dbReference>
<dbReference type="Pfam" id="PF00856">
    <property type="entry name" value="SET"/>
    <property type="match status" value="1"/>
</dbReference>
<feature type="domain" description="SET" evidence="3">
    <location>
        <begin position="139"/>
        <end position="283"/>
    </location>
</feature>
<feature type="region of interest" description="Disordered" evidence="1">
    <location>
        <begin position="46"/>
        <end position="67"/>
    </location>
</feature>
<evidence type="ECO:0000256" key="1">
    <source>
        <dbReference type="SAM" id="MobiDB-lite"/>
    </source>
</evidence>
<dbReference type="PANTHER" id="PTHR47332:SF6">
    <property type="entry name" value="SET DOMAIN-CONTAINING PROTEIN"/>
    <property type="match status" value="1"/>
</dbReference>
<sequence length="432" mass="48536">MNILLPLIFITTATAFSRIELDTISHPPLSFDNACPSLPLLSGRNHIDHVDPLPPPRNQTQEYTRPTPSNPADFPWTFWPECYSNELIPEPLCVFSQQSFAGSRGISIIATSSEAHKILQIPAFTQSGVLGLVNDYTNPPYAEHDFPGKGRGLIATKTLYRGDEIFASTPLLIMDSEAYLLVEKERLKLAHHAVANLPRDSQASFWAMVHHSRGDAVDDRINTNAFDVQINGKPWHAVFPEIARINHDCRPNAAYFFDPETLTHYVHATRPIHPGEEITITYINNAQSRQQRTNSLQRNWGFHCSCAACRANPALTHESDNRLAQIEELEAKLDDWSADSEATPEMAEMLIGLSEQERLSGSMGAAYKRAAMSYSAVGDRWVAARYARLSVEYTMLERGFRDPDVWGMRALASDPEMQWSWKKRVKGCGCRP</sequence>
<protein>
    <submittedName>
        <fullName evidence="4">SET domain-containing protein</fullName>
    </submittedName>
</protein>
<evidence type="ECO:0000256" key="2">
    <source>
        <dbReference type="SAM" id="SignalP"/>
    </source>
</evidence>
<reference evidence="4" key="1">
    <citation type="journal article" date="2020" name="Stud. Mycol.">
        <title>101 Dothideomycetes genomes: a test case for predicting lifestyles and emergence of pathogens.</title>
        <authorList>
            <person name="Haridas S."/>
            <person name="Albert R."/>
            <person name="Binder M."/>
            <person name="Bloem J."/>
            <person name="Labutti K."/>
            <person name="Salamov A."/>
            <person name="Andreopoulos B."/>
            <person name="Baker S."/>
            <person name="Barry K."/>
            <person name="Bills G."/>
            <person name="Bluhm B."/>
            <person name="Cannon C."/>
            <person name="Castanera R."/>
            <person name="Culley D."/>
            <person name="Daum C."/>
            <person name="Ezra D."/>
            <person name="Gonzalez J."/>
            <person name="Henrissat B."/>
            <person name="Kuo A."/>
            <person name="Liang C."/>
            <person name="Lipzen A."/>
            <person name="Lutzoni F."/>
            <person name="Magnuson J."/>
            <person name="Mondo S."/>
            <person name="Nolan M."/>
            <person name="Ohm R."/>
            <person name="Pangilinan J."/>
            <person name="Park H.-J."/>
            <person name="Ramirez L."/>
            <person name="Alfaro M."/>
            <person name="Sun H."/>
            <person name="Tritt A."/>
            <person name="Yoshinaga Y."/>
            <person name="Zwiers L.-H."/>
            <person name="Turgeon B."/>
            <person name="Goodwin S."/>
            <person name="Spatafora J."/>
            <person name="Crous P."/>
            <person name="Grigoriev I."/>
        </authorList>
    </citation>
    <scope>NUCLEOTIDE SEQUENCE</scope>
    <source>
        <strain evidence="4">ATCC 74209</strain>
    </source>
</reference>
<dbReference type="CDD" id="cd20071">
    <property type="entry name" value="SET_SMYD"/>
    <property type="match status" value="1"/>
</dbReference>
<feature type="compositionally biased region" description="Polar residues" evidence="1">
    <location>
        <begin position="58"/>
        <end position="67"/>
    </location>
</feature>
<dbReference type="InterPro" id="IPR001214">
    <property type="entry name" value="SET_dom"/>
</dbReference>
<dbReference type="InterPro" id="IPR053185">
    <property type="entry name" value="SET_domain_protein"/>
</dbReference>
<dbReference type="SMART" id="SM00317">
    <property type="entry name" value="SET"/>
    <property type="match status" value="1"/>
</dbReference>
<gene>
    <name evidence="4" type="ORF">GQ43DRAFT_79527</name>
</gene>
<organism evidence="4 5">
    <name type="scientific">Delitschia confertaspora ATCC 74209</name>
    <dbReference type="NCBI Taxonomy" id="1513339"/>
    <lineage>
        <taxon>Eukaryota</taxon>
        <taxon>Fungi</taxon>
        <taxon>Dikarya</taxon>
        <taxon>Ascomycota</taxon>
        <taxon>Pezizomycotina</taxon>
        <taxon>Dothideomycetes</taxon>
        <taxon>Pleosporomycetidae</taxon>
        <taxon>Pleosporales</taxon>
        <taxon>Delitschiaceae</taxon>
        <taxon>Delitschia</taxon>
    </lineage>
</organism>
<evidence type="ECO:0000313" key="4">
    <source>
        <dbReference type="EMBL" id="KAF2200289.1"/>
    </source>
</evidence>
<dbReference type="Proteomes" id="UP000799536">
    <property type="component" value="Unassembled WGS sequence"/>
</dbReference>
<name>A0A9P4MP70_9PLEO</name>
<feature type="chain" id="PRO_5040432601" evidence="2">
    <location>
        <begin position="16"/>
        <end position="432"/>
    </location>
</feature>
<evidence type="ECO:0000313" key="5">
    <source>
        <dbReference type="Proteomes" id="UP000799536"/>
    </source>
</evidence>
<keyword evidence="2" id="KW-0732">Signal</keyword>
<dbReference type="AlphaFoldDB" id="A0A9P4MP70"/>
<dbReference type="Gene3D" id="2.170.270.10">
    <property type="entry name" value="SET domain"/>
    <property type="match status" value="1"/>
</dbReference>
<dbReference type="InterPro" id="IPR046341">
    <property type="entry name" value="SET_dom_sf"/>
</dbReference>
<comment type="caution">
    <text evidence="4">The sequence shown here is derived from an EMBL/GenBank/DDBJ whole genome shotgun (WGS) entry which is preliminary data.</text>
</comment>
<evidence type="ECO:0000259" key="3">
    <source>
        <dbReference type="PROSITE" id="PS50280"/>
    </source>
</evidence>
<proteinExistence type="predicted"/>
<dbReference type="OrthoDB" id="1028014at2759"/>
<feature type="signal peptide" evidence="2">
    <location>
        <begin position="1"/>
        <end position="15"/>
    </location>
</feature>
<accession>A0A9P4MP70</accession>